<keyword evidence="4 7" id="KW-0812">Transmembrane</keyword>
<dbReference type="SUPFAM" id="SSF161098">
    <property type="entry name" value="MetI-like"/>
    <property type="match status" value="1"/>
</dbReference>
<evidence type="ECO:0000256" key="2">
    <source>
        <dbReference type="ARBA" id="ARBA00022448"/>
    </source>
</evidence>
<comment type="subcellular location">
    <subcellularLocation>
        <location evidence="1 7">Cell membrane</location>
        <topology evidence="1 7">Multi-pass membrane protein</topology>
    </subcellularLocation>
</comment>
<name>A0ABX0JFW9_9BACL</name>
<keyword evidence="3" id="KW-1003">Cell membrane</keyword>
<feature type="transmembrane region" description="Helical" evidence="7">
    <location>
        <begin position="87"/>
        <end position="111"/>
    </location>
</feature>
<evidence type="ECO:0000256" key="4">
    <source>
        <dbReference type="ARBA" id="ARBA00022692"/>
    </source>
</evidence>
<evidence type="ECO:0000256" key="5">
    <source>
        <dbReference type="ARBA" id="ARBA00022989"/>
    </source>
</evidence>
<feature type="transmembrane region" description="Helical" evidence="7">
    <location>
        <begin position="123"/>
        <end position="140"/>
    </location>
</feature>
<evidence type="ECO:0000259" key="8">
    <source>
        <dbReference type="PROSITE" id="PS50928"/>
    </source>
</evidence>
<dbReference type="RefSeq" id="WP_166154743.1">
    <property type="nucleotide sequence ID" value="NZ_JAAOIW010000016.1"/>
</dbReference>
<evidence type="ECO:0000313" key="9">
    <source>
        <dbReference type="EMBL" id="NHN34111.1"/>
    </source>
</evidence>
<dbReference type="PANTHER" id="PTHR43744:SF8">
    <property type="entry name" value="SN-GLYCEROL-3-PHOSPHATE TRANSPORT SYSTEM PERMEASE PROTEIN UGPE"/>
    <property type="match status" value="1"/>
</dbReference>
<dbReference type="Proteomes" id="UP001165962">
    <property type="component" value="Unassembled WGS sequence"/>
</dbReference>
<dbReference type="PANTHER" id="PTHR43744">
    <property type="entry name" value="ABC TRANSPORTER PERMEASE PROTEIN MG189-RELATED-RELATED"/>
    <property type="match status" value="1"/>
</dbReference>
<feature type="transmembrane region" description="Helical" evidence="7">
    <location>
        <begin position="160"/>
        <end position="179"/>
    </location>
</feature>
<accession>A0ABX0JFW9</accession>
<dbReference type="InterPro" id="IPR035906">
    <property type="entry name" value="MetI-like_sf"/>
</dbReference>
<reference evidence="9" key="1">
    <citation type="submission" date="2020-03" db="EMBL/GenBank/DDBJ databases">
        <title>Draft sequencing of Paenibacilllus sp. S3N08.</title>
        <authorList>
            <person name="Kim D.-U."/>
        </authorList>
    </citation>
    <scope>NUCLEOTIDE SEQUENCE</scope>
    <source>
        <strain evidence="9">S3N08</strain>
    </source>
</reference>
<keyword evidence="5 7" id="KW-1133">Transmembrane helix</keyword>
<evidence type="ECO:0000256" key="3">
    <source>
        <dbReference type="ARBA" id="ARBA00022475"/>
    </source>
</evidence>
<dbReference type="InterPro" id="IPR000515">
    <property type="entry name" value="MetI-like"/>
</dbReference>
<evidence type="ECO:0000256" key="6">
    <source>
        <dbReference type="ARBA" id="ARBA00023136"/>
    </source>
</evidence>
<feature type="transmembrane region" description="Helical" evidence="7">
    <location>
        <begin position="200"/>
        <end position="225"/>
    </location>
</feature>
<gene>
    <name evidence="9" type="ORF">G9U52_30285</name>
</gene>
<feature type="transmembrane region" description="Helical" evidence="7">
    <location>
        <begin position="27"/>
        <end position="49"/>
    </location>
</feature>
<dbReference type="Pfam" id="PF00528">
    <property type="entry name" value="BPD_transp_1"/>
    <property type="match status" value="1"/>
</dbReference>
<dbReference type="PROSITE" id="PS50928">
    <property type="entry name" value="ABC_TM1"/>
    <property type="match status" value="1"/>
</dbReference>
<dbReference type="CDD" id="cd06261">
    <property type="entry name" value="TM_PBP2"/>
    <property type="match status" value="1"/>
</dbReference>
<evidence type="ECO:0000313" key="10">
    <source>
        <dbReference type="Proteomes" id="UP001165962"/>
    </source>
</evidence>
<keyword evidence="10" id="KW-1185">Reference proteome</keyword>
<evidence type="ECO:0000256" key="7">
    <source>
        <dbReference type="RuleBase" id="RU363032"/>
    </source>
</evidence>
<organism evidence="9 10">
    <name type="scientific">Paenibacillus agricola</name>
    <dbReference type="NCBI Taxonomy" id="2716264"/>
    <lineage>
        <taxon>Bacteria</taxon>
        <taxon>Bacillati</taxon>
        <taxon>Bacillota</taxon>
        <taxon>Bacilli</taxon>
        <taxon>Bacillales</taxon>
        <taxon>Paenibacillaceae</taxon>
        <taxon>Paenibacillus</taxon>
    </lineage>
</organism>
<feature type="domain" description="ABC transmembrane type-1" evidence="8">
    <location>
        <begin position="88"/>
        <end position="279"/>
    </location>
</feature>
<proteinExistence type="inferred from homology"/>
<keyword evidence="2 7" id="KW-0813">Transport</keyword>
<comment type="caution">
    <text evidence="9">The sequence shown here is derived from an EMBL/GenBank/DDBJ whole genome shotgun (WGS) entry which is preliminary data.</text>
</comment>
<feature type="transmembrane region" description="Helical" evidence="7">
    <location>
        <begin position="258"/>
        <end position="279"/>
    </location>
</feature>
<dbReference type="Gene3D" id="1.10.3720.10">
    <property type="entry name" value="MetI-like"/>
    <property type="match status" value="1"/>
</dbReference>
<sequence>MSYKPMSVTDKAVSLRNKPMSLKKQRLILLEIMLIVFTIIYFLPFYIVITMAMKTPSELLLSNFGLPKTLNFDNFVKAWEITKYSTVLFNTAFISLLSVAGIILVASMAAFTLAKQANKLNTFLYYFFLSGIMIPSYTVLVPLVKLLKSLYLMNSKLGLVIVYIGHGLPFAVFLLVGFIRSIPKEIMEAGTIDGCNVYQLYWRILLPMLQSVIITLFILDLIWIWNDFLLPLLVLQKKTDFTLTLSQYSMHGEFGTQWQIVFAGFLLAIAPLTVVYLALQKYVISGISAGALKG</sequence>
<dbReference type="EMBL" id="JAAOIW010000016">
    <property type="protein sequence ID" value="NHN34111.1"/>
    <property type="molecule type" value="Genomic_DNA"/>
</dbReference>
<evidence type="ECO:0000256" key="1">
    <source>
        <dbReference type="ARBA" id="ARBA00004651"/>
    </source>
</evidence>
<protein>
    <submittedName>
        <fullName evidence="9">Carbohydrate ABC transporter permease</fullName>
    </submittedName>
</protein>
<comment type="similarity">
    <text evidence="7">Belongs to the binding-protein-dependent transport system permease family.</text>
</comment>
<keyword evidence="6 7" id="KW-0472">Membrane</keyword>